<sequence>MTILFTKGRELFEEDAKNQAFKGKPEENSRAKTRSGKFLSFAKKRK</sequence>
<protein>
    <submittedName>
        <fullName evidence="2">Uncharacterized protein</fullName>
    </submittedName>
</protein>
<name>A0A1H4EI99_9BACI</name>
<feature type="compositionally biased region" description="Basic and acidic residues" evidence="1">
    <location>
        <begin position="16"/>
        <end position="30"/>
    </location>
</feature>
<gene>
    <name evidence="2" type="ORF">SAMN05421743_10987</name>
</gene>
<accession>A0A1H4EI99</accession>
<dbReference type="RefSeq" id="WP_176791491.1">
    <property type="nucleotide sequence ID" value="NZ_FNQR01000009.1"/>
</dbReference>
<feature type="region of interest" description="Disordered" evidence="1">
    <location>
        <begin position="16"/>
        <end position="46"/>
    </location>
</feature>
<dbReference type="EMBL" id="FNQR01000009">
    <property type="protein sequence ID" value="SEA84811.1"/>
    <property type="molecule type" value="Genomic_DNA"/>
</dbReference>
<evidence type="ECO:0000313" key="2">
    <source>
        <dbReference type="EMBL" id="SEA84811.1"/>
    </source>
</evidence>
<organism evidence="2 3">
    <name type="scientific">Thalassobacillus cyri</name>
    <dbReference type="NCBI Taxonomy" id="571932"/>
    <lineage>
        <taxon>Bacteria</taxon>
        <taxon>Bacillati</taxon>
        <taxon>Bacillota</taxon>
        <taxon>Bacilli</taxon>
        <taxon>Bacillales</taxon>
        <taxon>Bacillaceae</taxon>
        <taxon>Thalassobacillus</taxon>
    </lineage>
</organism>
<dbReference type="AlphaFoldDB" id="A0A1H4EI99"/>
<keyword evidence="3" id="KW-1185">Reference proteome</keyword>
<evidence type="ECO:0000256" key="1">
    <source>
        <dbReference type="SAM" id="MobiDB-lite"/>
    </source>
</evidence>
<proteinExistence type="predicted"/>
<dbReference type="Proteomes" id="UP000198584">
    <property type="component" value="Unassembled WGS sequence"/>
</dbReference>
<reference evidence="2 3" key="1">
    <citation type="submission" date="2016-10" db="EMBL/GenBank/DDBJ databases">
        <authorList>
            <person name="de Groot N.N."/>
        </authorList>
    </citation>
    <scope>NUCLEOTIDE SEQUENCE [LARGE SCALE GENOMIC DNA]</scope>
    <source>
        <strain evidence="2 3">CCM7597</strain>
    </source>
</reference>
<evidence type="ECO:0000313" key="3">
    <source>
        <dbReference type="Proteomes" id="UP000198584"/>
    </source>
</evidence>